<sequence length="470" mass="53239">MKRVSVNRQNLYMKVALIPLCAIFITLLYIRITMNTDTFVNPGDNYPKNLQKQRKNIFKHLNGTYLDYTGAGIYLDQAISQYEYDLLTMPINVNKTKIIEEIRSELLKFVGADPSIYSVIFVASATQAMKLVGENFPWTKDSTYAYTLYNHNSILGVRKYAIKHGSKFRSINDLKDVYNLPYSESSKNLFVFPLEENFAGGKNDPEQISKLLNDKEWRKRWTIVADSAAFLPTNPLDLSKTDYDAVIMSFYKIFGFPNTGALVIKKSLLKMLEKKTYTSNSAKYSSPDDDYFEVYSFEDDEPPFELTLAVKYGLESINSIGMNKIQEHVARLTDRLYKGLTSLSHGNGAEAVKVYGNHGQGITRQGGIVAFNLKRTEDDYFGYYEVVKSAGEAGFHLRGGCHCNPGACFDFMKIPESRVRSYFDAKTTCGDENDVIDGIPLGAVRASLGWGSTEQDVDNFLQWITQNYVF</sequence>
<feature type="transmembrane region" description="Helical" evidence="1">
    <location>
        <begin position="12"/>
        <end position="32"/>
    </location>
</feature>
<keyword evidence="4" id="KW-1185">Reference proteome</keyword>
<dbReference type="OMA" id="RIWTTIT"/>
<dbReference type="AlphaFoldDB" id="A2FMV7"/>
<dbReference type="InParanoid" id="A2FMV7"/>
<dbReference type="VEuPathDB" id="TrichDB:TVAGG3_0418640"/>
<dbReference type="STRING" id="5722.A2FMV7"/>
<dbReference type="RefSeq" id="XP_001306704.1">
    <property type="nucleotide sequence ID" value="XM_001306703.1"/>
</dbReference>
<dbReference type="EMBL" id="DS113893">
    <property type="protein sequence ID" value="EAX93774.1"/>
    <property type="molecule type" value="Genomic_DNA"/>
</dbReference>
<dbReference type="SUPFAM" id="SSF53383">
    <property type="entry name" value="PLP-dependent transferases"/>
    <property type="match status" value="1"/>
</dbReference>
<keyword evidence="1" id="KW-0812">Transmembrane</keyword>
<feature type="domain" description="Aminotransferase class V" evidence="2">
    <location>
        <begin position="94"/>
        <end position="460"/>
    </location>
</feature>
<gene>
    <name evidence="3" type="ORF">TVAG_286130</name>
</gene>
<organism evidence="3 4">
    <name type="scientific">Trichomonas vaginalis (strain ATCC PRA-98 / G3)</name>
    <dbReference type="NCBI Taxonomy" id="412133"/>
    <lineage>
        <taxon>Eukaryota</taxon>
        <taxon>Metamonada</taxon>
        <taxon>Parabasalia</taxon>
        <taxon>Trichomonadida</taxon>
        <taxon>Trichomonadidae</taxon>
        <taxon>Trichomonas</taxon>
    </lineage>
</organism>
<proteinExistence type="predicted"/>
<dbReference type="eggNOG" id="KOG2142">
    <property type="taxonomic scope" value="Eukaryota"/>
</dbReference>
<dbReference type="Pfam" id="PF00266">
    <property type="entry name" value="Aminotran_5"/>
    <property type="match status" value="1"/>
</dbReference>
<dbReference type="Gene3D" id="3.90.1150.10">
    <property type="entry name" value="Aspartate Aminotransferase, domain 1"/>
    <property type="match status" value="1"/>
</dbReference>
<dbReference type="InterPro" id="IPR000192">
    <property type="entry name" value="Aminotrans_V_dom"/>
</dbReference>
<reference evidence="3" key="2">
    <citation type="journal article" date="2007" name="Science">
        <title>Draft genome sequence of the sexually transmitted pathogen Trichomonas vaginalis.</title>
        <authorList>
            <person name="Carlton J.M."/>
            <person name="Hirt R.P."/>
            <person name="Silva J.C."/>
            <person name="Delcher A.L."/>
            <person name="Schatz M."/>
            <person name="Zhao Q."/>
            <person name="Wortman J.R."/>
            <person name="Bidwell S.L."/>
            <person name="Alsmark U.C.M."/>
            <person name="Besteiro S."/>
            <person name="Sicheritz-Ponten T."/>
            <person name="Noel C.J."/>
            <person name="Dacks J.B."/>
            <person name="Foster P.G."/>
            <person name="Simillion C."/>
            <person name="Van de Peer Y."/>
            <person name="Miranda-Saavedra D."/>
            <person name="Barton G.J."/>
            <person name="Westrop G.D."/>
            <person name="Mueller S."/>
            <person name="Dessi D."/>
            <person name="Fiori P.L."/>
            <person name="Ren Q."/>
            <person name="Paulsen I."/>
            <person name="Zhang H."/>
            <person name="Bastida-Corcuera F.D."/>
            <person name="Simoes-Barbosa A."/>
            <person name="Brown M.T."/>
            <person name="Hayes R.D."/>
            <person name="Mukherjee M."/>
            <person name="Okumura C.Y."/>
            <person name="Schneider R."/>
            <person name="Smith A.J."/>
            <person name="Vanacova S."/>
            <person name="Villalvazo M."/>
            <person name="Haas B.J."/>
            <person name="Pertea M."/>
            <person name="Feldblyum T.V."/>
            <person name="Utterback T.R."/>
            <person name="Shu C.L."/>
            <person name="Osoegawa K."/>
            <person name="de Jong P.J."/>
            <person name="Hrdy I."/>
            <person name="Horvathova L."/>
            <person name="Zubacova Z."/>
            <person name="Dolezal P."/>
            <person name="Malik S.B."/>
            <person name="Logsdon J.M. Jr."/>
            <person name="Henze K."/>
            <person name="Gupta A."/>
            <person name="Wang C.C."/>
            <person name="Dunne R.L."/>
            <person name="Upcroft J.A."/>
            <person name="Upcroft P."/>
            <person name="White O."/>
            <person name="Salzberg S.L."/>
            <person name="Tang P."/>
            <person name="Chiu C.-H."/>
            <person name="Lee Y.-S."/>
            <person name="Embley T.M."/>
            <person name="Coombs G.H."/>
            <person name="Mottram J.C."/>
            <person name="Tachezy J."/>
            <person name="Fraser-Liggett C.M."/>
            <person name="Johnson P.J."/>
        </authorList>
    </citation>
    <scope>NUCLEOTIDE SEQUENCE [LARGE SCALE GENOMIC DNA]</scope>
    <source>
        <strain evidence="3">G3</strain>
    </source>
</reference>
<dbReference type="PANTHER" id="PTHR14237:SF80">
    <property type="entry name" value="MOLYBDENUM COFACTOR SULFURASE"/>
    <property type="match status" value="1"/>
</dbReference>
<evidence type="ECO:0000259" key="2">
    <source>
        <dbReference type="Pfam" id="PF00266"/>
    </source>
</evidence>
<dbReference type="KEGG" id="tva:4751499"/>
<keyword evidence="1" id="KW-0472">Membrane</keyword>
<protein>
    <submittedName>
        <fullName evidence="3">Molybdenum cofactor sulfurase, putative</fullName>
    </submittedName>
</protein>
<evidence type="ECO:0000313" key="3">
    <source>
        <dbReference type="EMBL" id="EAX93774.1"/>
    </source>
</evidence>
<reference evidence="3" key="1">
    <citation type="submission" date="2006-10" db="EMBL/GenBank/DDBJ databases">
        <authorList>
            <person name="Amadeo P."/>
            <person name="Zhao Q."/>
            <person name="Wortman J."/>
            <person name="Fraser-Liggett C."/>
            <person name="Carlton J."/>
        </authorList>
    </citation>
    <scope>NUCLEOTIDE SEQUENCE</scope>
    <source>
        <strain evidence="3">G3</strain>
    </source>
</reference>
<dbReference type="SMR" id="A2FMV7"/>
<dbReference type="OrthoDB" id="10264306at2759"/>
<dbReference type="InterPro" id="IPR015421">
    <property type="entry name" value="PyrdxlP-dep_Trfase_major"/>
</dbReference>
<dbReference type="InterPro" id="IPR015424">
    <property type="entry name" value="PyrdxlP-dep_Trfase"/>
</dbReference>
<evidence type="ECO:0000256" key="1">
    <source>
        <dbReference type="SAM" id="Phobius"/>
    </source>
</evidence>
<dbReference type="Proteomes" id="UP000001542">
    <property type="component" value="Unassembled WGS sequence"/>
</dbReference>
<dbReference type="Gene3D" id="3.40.640.10">
    <property type="entry name" value="Type I PLP-dependent aspartate aminotransferase-like (Major domain)"/>
    <property type="match status" value="1"/>
</dbReference>
<dbReference type="PANTHER" id="PTHR14237">
    <property type="entry name" value="MOLYBDOPTERIN COFACTOR SULFURASE MOSC"/>
    <property type="match status" value="1"/>
</dbReference>
<dbReference type="VEuPathDB" id="TrichDB:TVAG_286130"/>
<name>A2FMV7_TRIV3</name>
<keyword evidence="1" id="KW-1133">Transmembrane helix</keyword>
<evidence type="ECO:0000313" key="4">
    <source>
        <dbReference type="Proteomes" id="UP000001542"/>
    </source>
</evidence>
<accession>A2FMV7</accession>
<dbReference type="InterPro" id="IPR015422">
    <property type="entry name" value="PyrdxlP-dep_Trfase_small"/>
</dbReference>